<reference evidence="1" key="2">
    <citation type="journal article" date="2015" name="Fish Shellfish Immunol.">
        <title>Early steps in the European eel (Anguilla anguilla)-Vibrio vulnificus interaction in the gills: Role of the RtxA13 toxin.</title>
        <authorList>
            <person name="Callol A."/>
            <person name="Pajuelo D."/>
            <person name="Ebbesson L."/>
            <person name="Teles M."/>
            <person name="MacKenzie S."/>
            <person name="Amaro C."/>
        </authorList>
    </citation>
    <scope>NUCLEOTIDE SEQUENCE</scope>
</reference>
<protein>
    <submittedName>
        <fullName evidence="1">Uncharacterized protein</fullName>
    </submittedName>
</protein>
<sequence>MLCKQFKSNTCLNLGCYI</sequence>
<dbReference type="AlphaFoldDB" id="A0A0E9UG98"/>
<dbReference type="EMBL" id="GBXM01038323">
    <property type="protein sequence ID" value="JAH70254.1"/>
    <property type="molecule type" value="Transcribed_RNA"/>
</dbReference>
<dbReference type="EMBL" id="GBXM01031685">
    <property type="protein sequence ID" value="JAH76892.1"/>
    <property type="molecule type" value="Transcribed_RNA"/>
</dbReference>
<evidence type="ECO:0000313" key="1">
    <source>
        <dbReference type="EMBL" id="JAH64782.1"/>
    </source>
</evidence>
<organism evidence="1">
    <name type="scientific">Anguilla anguilla</name>
    <name type="common">European freshwater eel</name>
    <name type="synonym">Muraena anguilla</name>
    <dbReference type="NCBI Taxonomy" id="7936"/>
    <lineage>
        <taxon>Eukaryota</taxon>
        <taxon>Metazoa</taxon>
        <taxon>Chordata</taxon>
        <taxon>Craniata</taxon>
        <taxon>Vertebrata</taxon>
        <taxon>Euteleostomi</taxon>
        <taxon>Actinopterygii</taxon>
        <taxon>Neopterygii</taxon>
        <taxon>Teleostei</taxon>
        <taxon>Anguilliformes</taxon>
        <taxon>Anguillidae</taxon>
        <taxon>Anguilla</taxon>
    </lineage>
</organism>
<proteinExistence type="predicted"/>
<dbReference type="EMBL" id="GBXM01025321">
    <property type="protein sequence ID" value="JAH83256.1"/>
    <property type="molecule type" value="Transcribed_RNA"/>
</dbReference>
<reference evidence="1" key="1">
    <citation type="submission" date="2014-11" db="EMBL/GenBank/DDBJ databases">
        <authorList>
            <person name="Amaro Gonzalez C."/>
        </authorList>
    </citation>
    <scope>NUCLEOTIDE SEQUENCE</scope>
</reference>
<name>A0A0E9UG98_ANGAN</name>
<dbReference type="EMBL" id="GBXM01043795">
    <property type="protein sequence ID" value="JAH64782.1"/>
    <property type="molecule type" value="Transcribed_RNA"/>
</dbReference>
<accession>A0A0E9UG98</accession>